<dbReference type="PANTHER" id="PTHR47169:SF3">
    <property type="match status" value="1"/>
</dbReference>
<organism evidence="2 3">
    <name type="scientific">Chenopodium quinoa</name>
    <name type="common">Quinoa</name>
    <dbReference type="NCBI Taxonomy" id="63459"/>
    <lineage>
        <taxon>Eukaryota</taxon>
        <taxon>Viridiplantae</taxon>
        <taxon>Streptophyta</taxon>
        <taxon>Embryophyta</taxon>
        <taxon>Tracheophyta</taxon>
        <taxon>Spermatophyta</taxon>
        <taxon>Magnoliopsida</taxon>
        <taxon>eudicotyledons</taxon>
        <taxon>Gunneridae</taxon>
        <taxon>Pentapetalae</taxon>
        <taxon>Caryophyllales</taxon>
        <taxon>Chenopodiaceae</taxon>
        <taxon>Chenopodioideae</taxon>
        <taxon>Atripliceae</taxon>
        <taxon>Chenopodium</taxon>
    </lineage>
</organism>
<dbReference type="Gramene" id="AUR62026174-RA">
    <property type="protein sequence ID" value="AUR62026174-RA:cds"/>
    <property type="gene ID" value="AUR62026174"/>
</dbReference>
<dbReference type="AlphaFoldDB" id="A0A803MAQ7"/>
<sequence length="559" mass="63898">MYNTVYKDEKWFELTKKSRRAYLAEGEKGVNRSAQSQKYIPDIMFEGAVAKPWYNAQKEVIFDRKIGIFPFGTRTQQREILNTKRKQVDIITKVIEVVIKYLSRKMLIDNIMPAIMGKWQEIGQHNTIFIQQDNARAHVTQNDPEWQQHCEQPGFTFILVQKPPNIPDLNVLDLDPIHAPVWVVIDAWERVIYHDKPDSDDEEEGQDQKQHIGNTQYTSTQHPHVMTNDHEASTSNAHVGDQQWATEPEFEALATIAKAHFLNEICELKPNSSMTNDIQEDATYGIQNFYHSESSNSNNWNMQPIIINVWNHLAGSACDKLTVWDEKFMVVGFTAVKPSTLKGFSLSTGMDTQVIYEPKGDRANVLREWSNLYAQMLLDRQSRILQIRYLDNSQATMTVQYLKEKKVRNASQDERHWVAATIYTICNSGTAQGSNECTHEEANIKLTKQASDVQETYTTCMTRSEDLPFPDWSMNKRHRTSLKNRQSHIGDQVIIEGCSSVSPIAHCSEPDDTYPKAFVQNTQTRGSSVELPEANISKAKKIQLRISNTSSASVPNPKV</sequence>
<dbReference type="InterPro" id="IPR036397">
    <property type="entry name" value="RNaseH_sf"/>
</dbReference>
<dbReference type="PANTHER" id="PTHR47169">
    <property type="entry name" value="OS01G0541250 PROTEIN"/>
    <property type="match status" value="1"/>
</dbReference>
<evidence type="ECO:0000256" key="1">
    <source>
        <dbReference type="SAM" id="MobiDB-lite"/>
    </source>
</evidence>
<dbReference type="Gene3D" id="3.30.420.10">
    <property type="entry name" value="Ribonuclease H-like superfamily/Ribonuclease H"/>
    <property type="match status" value="1"/>
</dbReference>
<dbReference type="EnsemblPlants" id="AUR62026174-RA">
    <property type="protein sequence ID" value="AUR62026174-RA:cds"/>
    <property type="gene ID" value="AUR62026174"/>
</dbReference>
<evidence type="ECO:0008006" key="4">
    <source>
        <dbReference type="Google" id="ProtNLM"/>
    </source>
</evidence>
<dbReference type="InterPro" id="IPR012340">
    <property type="entry name" value="NA-bd_OB-fold"/>
</dbReference>
<evidence type="ECO:0000313" key="2">
    <source>
        <dbReference type="EnsemblPlants" id="AUR62026174-RA:cds"/>
    </source>
</evidence>
<reference evidence="2" key="1">
    <citation type="journal article" date="2017" name="Nature">
        <title>The genome of Chenopodium quinoa.</title>
        <authorList>
            <person name="Jarvis D.E."/>
            <person name="Ho Y.S."/>
            <person name="Lightfoot D.J."/>
            <person name="Schmoeckel S.M."/>
            <person name="Li B."/>
            <person name="Borm T.J.A."/>
            <person name="Ohyanagi H."/>
            <person name="Mineta K."/>
            <person name="Michell C.T."/>
            <person name="Saber N."/>
            <person name="Kharbatia N.M."/>
            <person name="Rupper R.R."/>
            <person name="Sharp A.R."/>
            <person name="Dally N."/>
            <person name="Boughton B.A."/>
            <person name="Woo Y.H."/>
            <person name="Gao G."/>
            <person name="Schijlen E.G.W.M."/>
            <person name="Guo X."/>
            <person name="Momin A.A."/>
            <person name="Negrao S."/>
            <person name="Al-Babili S."/>
            <person name="Gehring C."/>
            <person name="Roessner U."/>
            <person name="Jung C."/>
            <person name="Murphy K."/>
            <person name="Arold S.T."/>
            <person name="Gojobori T."/>
            <person name="van der Linden C.G."/>
            <person name="van Loo E.N."/>
            <person name="Jellen E.N."/>
            <person name="Maughan P.J."/>
            <person name="Tester M."/>
        </authorList>
    </citation>
    <scope>NUCLEOTIDE SEQUENCE [LARGE SCALE GENOMIC DNA]</scope>
    <source>
        <strain evidence="2">cv. PI 614886</strain>
    </source>
</reference>
<reference evidence="2" key="2">
    <citation type="submission" date="2021-03" db="UniProtKB">
        <authorList>
            <consortium name="EnsemblPlants"/>
        </authorList>
    </citation>
    <scope>IDENTIFICATION</scope>
</reference>
<protein>
    <recommendedName>
        <fullName evidence="4">Transposase</fullName>
    </recommendedName>
</protein>
<feature type="region of interest" description="Disordered" evidence="1">
    <location>
        <begin position="219"/>
        <end position="241"/>
    </location>
</feature>
<dbReference type="Gene3D" id="2.40.50.140">
    <property type="entry name" value="Nucleic acid-binding proteins"/>
    <property type="match status" value="1"/>
</dbReference>
<dbReference type="GO" id="GO:0003676">
    <property type="term" value="F:nucleic acid binding"/>
    <property type="evidence" value="ECO:0007669"/>
    <property type="project" value="InterPro"/>
</dbReference>
<name>A0A803MAQ7_CHEQI</name>
<evidence type="ECO:0000313" key="3">
    <source>
        <dbReference type="Proteomes" id="UP000596660"/>
    </source>
</evidence>
<accession>A0A803MAQ7</accession>
<dbReference type="Proteomes" id="UP000596660">
    <property type="component" value="Unplaced"/>
</dbReference>
<proteinExistence type="predicted"/>
<keyword evidence="3" id="KW-1185">Reference proteome</keyword>